<sequence length="419" mass="45882">MSPSTLILCLLAGSSWAFVPDDPGFRGTDSFGGHPNDVFYFTRNAFAASSSDTAQQVVEKFLARTARSLESNNVAEVSGLFQDGFVLKGCKGTYDKSQIIGLLSQIPRGTEFTITLKSVLDTGSSIKYTVVASGLFPASIEANFVLNKVDQQLESGEIPACQKNSSSGIQNNTQISAVEMAKNFRDHAIISIKSQDVAKITDLFDVRFLFKGCLGAYNYGHAVQKLTSIPAGTRFSFTFKSVSEHVHSVEFTVVVTGINESPFEAQFVLSKYDQRLEYGHMLGCPTGGSQKALIGRSRPEDSKTVVQRFLTSMKETIDSHEPALIGKLFDNAFIFKGCHGTYTKAQFIAKITAFPTGASFDFSLIESKWNNQGQIEYTVSVSVPRMDSFKAQFVYCPHRNVLKSGSVPGCAARRFSVFY</sequence>
<feature type="domain" description="NTF2-like" evidence="2">
    <location>
        <begin position="304"/>
        <end position="411"/>
    </location>
</feature>
<organism evidence="3 4">
    <name type="scientific">Caenorhabditis nigoni</name>
    <dbReference type="NCBI Taxonomy" id="1611254"/>
    <lineage>
        <taxon>Eukaryota</taxon>
        <taxon>Metazoa</taxon>
        <taxon>Ecdysozoa</taxon>
        <taxon>Nematoda</taxon>
        <taxon>Chromadorea</taxon>
        <taxon>Rhabditida</taxon>
        <taxon>Rhabditina</taxon>
        <taxon>Rhabditomorpha</taxon>
        <taxon>Rhabditoidea</taxon>
        <taxon>Rhabditidae</taxon>
        <taxon>Peloderinae</taxon>
        <taxon>Caenorhabditis</taxon>
    </lineage>
</organism>
<evidence type="ECO:0000259" key="2">
    <source>
        <dbReference type="Pfam" id="PF26530"/>
    </source>
</evidence>
<accession>A0A2G5VMT6</accession>
<evidence type="ECO:0000256" key="1">
    <source>
        <dbReference type="SAM" id="SignalP"/>
    </source>
</evidence>
<feature type="signal peptide" evidence="1">
    <location>
        <begin position="1"/>
        <end position="17"/>
    </location>
</feature>
<dbReference type="EMBL" id="PDUG01000001">
    <property type="protein sequence ID" value="PIC53103.1"/>
    <property type="molecule type" value="Genomic_DNA"/>
</dbReference>
<evidence type="ECO:0000313" key="3">
    <source>
        <dbReference type="EMBL" id="PIC53103.1"/>
    </source>
</evidence>
<protein>
    <recommendedName>
        <fullName evidence="2">NTF2-like domain-containing protein</fullName>
    </recommendedName>
</protein>
<proteinExistence type="predicted"/>
<feature type="domain" description="NTF2-like" evidence="2">
    <location>
        <begin position="179"/>
        <end position="285"/>
    </location>
</feature>
<reference evidence="4" key="1">
    <citation type="submission" date="2017-10" db="EMBL/GenBank/DDBJ databases">
        <title>Rapid genome shrinkage in a self-fertile nematode reveals novel sperm competition proteins.</title>
        <authorList>
            <person name="Yin D."/>
            <person name="Schwarz E.M."/>
            <person name="Thomas C.G."/>
            <person name="Felde R.L."/>
            <person name="Korf I.F."/>
            <person name="Cutter A.D."/>
            <person name="Schartner C.M."/>
            <person name="Ralston E.J."/>
            <person name="Meyer B.J."/>
            <person name="Haag E.S."/>
        </authorList>
    </citation>
    <scope>NUCLEOTIDE SEQUENCE [LARGE SCALE GENOMIC DNA]</scope>
    <source>
        <strain evidence="4">JU1422</strain>
    </source>
</reference>
<dbReference type="PANTHER" id="PTHR33940">
    <property type="entry name" value="PROTEIN CBG13625"/>
    <property type="match status" value="1"/>
</dbReference>
<feature type="domain" description="NTF2-like" evidence="2">
    <location>
        <begin position="56"/>
        <end position="163"/>
    </location>
</feature>
<dbReference type="InterPro" id="IPR058721">
    <property type="entry name" value="NTF2_3"/>
</dbReference>
<evidence type="ECO:0000313" key="4">
    <source>
        <dbReference type="Proteomes" id="UP000230233"/>
    </source>
</evidence>
<dbReference type="Pfam" id="PF26530">
    <property type="entry name" value="NTF2_3"/>
    <property type="match status" value="3"/>
</dbReference>
<keyword evidence="1" id="KW-0732">Signal</keyword>
<keyword evidence="4" id="KW-1185">Reference proteome</keyword>
<dbReference type="OrthoDB" id="5806857at2759"/>
<dbReference type="Proteomes" id="UP000230233">
    <property type="component" value="Chromosome I"/>
</dbReference>
<name>A0A2G5VMT6_9PELO</name>
<feature type="chain" id="PRO_5013969465" description="NTF2-like domain-containing protein" evidence="1">
    <location>
        <begin position="18"/>
        <end position="419"/>
    </location>
</feature>
<gene>
    <name evidence="3" type="primary">Cnig_chr_I.g2944</name>
    <name evidence="3" type="ORF">B9Z55_002944</name>
</gene>
<dbReference type="PANTHER" id="PTHR33940:SF1">
    <property type="entry name" value="APOLIPOPHORIN-RELATED"/>
    <property type="match status" value="1"/>
</dbReference>
<dbReference type="AlphaFoldDB" id="A0A2G5VMT6"/>
<dbReference type="STRING" id="1611254.A0A2G5VMT6"/>
<comment type="caution">
    <text evidence="3">The sequence shown here is derived from an EMBL/GenBank/DDBJ whole genome shotgun (WGS) entry which is preliminary data.</text>
</comment>